<dbReference type="SUPFAM" id="SSF47384">
    <property type="entry name" value="Homodimeric domain of signal transducing histidine kinase"/>
    <property type="match status" value="1"/>
</dbReference>
<dbReference type="PROSITE" id="PS50112">
    <property type="entry name" value="PAS"/>
    <property type="match status" value="1"/>
</dbReference>
<dbReference type="InterPro" id="IPR003594">
    <property type="entry name" value="HATPase_dom"/>
</dbReference>
<keyword evidence="9" id="KW-1185">Reference proteome</keyword>
<feature type="transmembrane region" description="Helical" evidence="5">
    <location>
        <begin position="128"/>
        <end position="146"/>
    </location>
</feature>
<proteinExistence type="predicted"/>
<dbReference type="PANTHER" id="PTHR43065">
    <property type="entry name" value="SENSOR HISTIDINE KINASE"/>
    <property type="match status" value="1"/>
</dbReference>
<dbReference type="SUPFAM" id="SSF55785">
    <property type="entry name" value="PYP-like sensor domain (PAS domain)"/>
    <property type="match status" value="1"/>
</dbReference>
<evidence type="ECO:0000256" key="2">
    <source>
        <dbReference type="ARBA" id="ARBA00012438"/>
    </source>
</evidence>
<evidence type="ECO:0000256" key="4">
    <source>
        <dbReference type="SAM" id="Coils"/>
    </source>
</evidence>
<dbReference type="RefSeq" id="WP_309483509.1">
    <property type="nucleotide sequence ID" value="NZ_CP133720.1"/>
</dbReference>
<dbReference type="GO" id="GO:0016301">
    <property type="term" value="F:kinase activity"/>
    <property type="evidence" value="ECO:0007669"/>
    <property type="project" value="UniProtKB-KW"/>
</dbReference>
<dbReference type="InterPro" id="IPR036097">
    <property type="entry name" value="HisK_dim/P_sf"/>
</dbReference>
<keyword evidence="5" id="KW-0812">Transmembrane</keyword>
<feature type="transmembrane region" description="Helical" evidence="5">
    <location>
        <begin position="81"/>
        <end position="99"/>
    </location>
</feature>
<dbReference type="PRINTS" id="PR00344">
    <property type="entry name" value="BCTRLSENSOR"/>
</dbReference>
<feature type="transmembrane region" description="Helical" evidence="5">
    <location>
        <begin position="57"/>
        <end position="74"/>
    </location>
</feature>
<dbReference type="Proteomes" id="UP001181355">
    <property type="component" value="Chromosome"/>
</dbReference>
<feature type="domain" description="Histidine kinase" evidence="6">
    <location>
        <begin position="374"/>
        <end position="605"/>
    </location>
</feature>
<keyword evidence="3" id="KW-0597">Phosphoprotein</keyword>
<dbReference type="EMBL" id="CP133720">
    <property type="protein sequence ID" value="WMW82032.1"/>
    <property type="molecule type" value="Genomic_DNA"/>
</dbReference>
<reference evidence="8" key="1">
    <citation type="submission" date="2023-09" db="EMBL/GenBank/DDBJ databases">
        <title>Undibacterium sp. 20NA77.5 isolated from freshwater.</title>
        <authorList>
            <person name="Le V."/>
            <person name="Ko S.-R."/>
            <person name="Ahn C.-Y."/>
            <person name="Oh H.-M."/>
        </authorList>
    </citation>
    <scope>NUCLEOTIDE SEQUENCE</scope>
    <source>
        <strain evidence="8">20NA77.5</strain>
    </source>
</reference>
<dbReference type="Gene3D" id="1.10.287.130">
    <property type="match status" value="1"/>
</dbReference>
<dbReference type="Gene3D" id="3.30.565.10">
    <property type="entry name" value="Histidine kinase-like ATPase, C-terminal domain"/>
    <property type="match status" value="1"/>
</dbReference>
<name>A0ABY9RNM3_9BURK</name>
<dbReference type="InterPro" id="IPR000014">
    <property type="entry name" value="PAS"/>
</dbReference>
<dbReference type="CDD" id="cd00130">
    <property type="entry name" value="PAS"/>
    <property type="match status" value="1"/>
</dbReference>
<dbReference type="InterPro" id="IPR036890">
    <property type="entry name" value="HATPase_C_sf"/>
</dbReference>
<accession>A0ABY9RNM3</accession>
<evidence type="ECO:0000259" key="7">
    <source>
        <dbReference type="PROSITE" id="PS50112"/>
    </source>
</evidence>
<dbReference type="SMART" id="SM00388">
    <property type="entry name" value="HisKA"/>
    <property type="match status" value="1"/>
</dbReference>
<dbReference type="SMART" id="SM00387">
    <property type="entry name" value="HATPase_c"/>
    <property type="match status" value="1"/>
</dbReference>
<evidence type="ECO:0000313" key="9">
    <source>
        <dbReference type="Proteomes" id="UP001181355"/>
    </source>
</evidence>
<dbReference type="EC" id="2.7.13.3" evidence="2"/>
<dbReference type="Pfam" id="PF13426">
    <property type="entry name" value="PAS_9"/>
    <property type="match status" value="1"/>
</dbReference>
<evidence type="ECO:0000256" key="5">
    <source>
        <dbReference type="SAM" id="Phobius"/>
    </source>
</evidence>
<keyword evidence="5" id="KW-1133">Transmembrane helix</keyword>
<dbReference type="InterPro" id="IPR003661">
    <property type="entry name" value="HisK_dim/P_dom"/>
</dbReference>
<feature type="domain" description="PAS" evidence="7">
    <location>
        <begin position="207"/>
        <end position="271"/>
    </location>
</feature>
<dbReference type="NCBIfam" id="TIGR00229">
    <property type="entry name" value="sensory_box"/>
    <property type="match status" value="1"/>
</dbReference>
<evidence type="ECO:0000313" key="8">
    <source>
        <dbReference type="EMBL" id="WMW82032.1"/>
    </source>
</evidence>
<evidence type="ECO:0000256" key="3">
    <source>
        <dbReference type="ARBA" id="ARBA00022553"/>
    </source>
</evidence>
<dbReference type="InterPro" id="IPR005467">
    <property type="entry name" value="His_kinase_dom"/>
</dbReference>
<evidence type="ECO:0000256" key="1">
    <source>
        <dbReference type="ARBA" id="ARBA00000085"/>
    </source>
</evidence>
<dbReference type="Pfam" id="PF02518">
    <property type="entry name" value="HATPase_c"/>
    <property type="match status" value="1"/>
</dbReference>
<feature type="coiled-coil region" evidence="4">
    <location>
        <begin position="180"/>
        <end position="207"/>
    </location>
</feature>
<keyword evidence="8" id="KW-0808">Transferase</keyword>
<comment type="catalytic activity">
    <reaction evidence="1">
        <text>ATP + protein L-histidine = ADP + protein N-phospho-L-histidine.</text>
        <dbReference type="EC" id="2.7.13.3"/>
    </reaction>
</comment>
<dbReference type="InterPro" id="IPR035965">
    <property type="entry name" value="PAS-like_dom_sf"/>
</dbReference>
<dbReference type="CDD" id="cd00082">
    <property type="entry name" value="HisKA"/>
    <property type="match status" value="1"/>
</dbReference>
<dbReference type="SUPFAM" id="SSF55874">
    <property type="entry name" value="ATPase domain of HSP90 chaperone/DNA topoisomerase II/histidine kinase"/>
    <property type="match status" value="1"/>
</dbReference>
<keyword evidence="4" id="KW-0175">Coiled coil</keyword>
<dbReference type="PROSITE" id="PS50109">
    <property type="entry name" value="HIS_KIN"/>
    <property type="match status" value="1"/>
</dbReference>
<feature type="transmembrane region" description="Helical" evidence="5">
    <location>
        <begin position="158"/>
        <end position="183"/>
    </location>
</feature>
<dbReference type="SMART" id="SM00091">
    <property type="entry name" value="PAS"/>
    <property type="match status" value="1"/>
</dbReference>
<keyword evidence="8" id="KW-0418">Kinase</keyword>
<sequence length="618" mass="67590">MSDRVSDSDDLSIQESPDRIRITALGVNLLYSIALTAFFACGLALALNFFLNRGPGSHGALAGMATSAILLICLKRHAYRAAIAIILWGFSLIPIVFGLPTFGFSAPGLLFVPLAIMAASWALSVRHAIAMAAAVLVACSIYSVLISNGTVVPSEPVMYVRLIMLVGCVIIALLLGLVGVRALRSEFEQVRELAASLRRQTEDLQRSQASFSSLFVSNPLPAISGDKEGRITDVNPAFLDALGYQKEALIGRPVADLGLFVYEEERRLVAKFTMRSGVVGYPVTLALYKGEKRHFLISTAAFELAEGWRFVALFLDQTDRLSAEKAQHILTVELEQRVAKRTAELSEALQNLKQTQTDLVQAEKLASLGSLVAGIAHELNTPVGNALMISSTLLDQERQFEASLVAGLSRKALNQFLFNIRDSGDILDRNLRRTADLINSFKQIAVDQTSEQRRAFDLHEIAHEVFVTLSPTLRKTKHVLRNEIPEGIVLNSFPGPLEQVLMNMVNNSLRHAFAEEDFGVMRMRAELFGNKEVRIYFGDNGKGIAKEHLPRIFDPFFTTKLGQGGSGLGLSIAYNIVTGMLGGRLDVHSELDHGTEFMIEIPLTAPGDAAPGQEQKES</sequence>
<protein>
    <recommendedName>
        <fullName evidence="2">histidine kinase</fullName>
        <ecNumber evidence="2">2.7.13.3</ecNumber>
    </recommendedName>
</protein>
<feature type="transmembrane region" description="Helical" evidence="5">
    <location>
        <begin position="29"/>
        <end position="51"/>
    </location>
</feature>
<dbReference type="InterPro" id="IPR004358">
    <property type="entry name" value="Sig_transdc_His_kin-like_C"/>
</dbReference>
<gene>
    <name evidence="8" type="ORF">RF679_07025</name>
</gene>
<organism evidence="8 9">
    <name type="scientific">Undibacterium cyanobacteriorum</name>
    <dbReference type="NCBI Taxonomy" id="3073561"/>
    <lineage>
        <taxon>Bacteria</taxon>
        <taxon>Pseudomonadati</taxon>
        <taxon>Pseudomonadota</taxon>
        <taxon>Betaproteobacteria</taxon>
        <taxon>Burkholderiales</taxon>
        <taxon>Oxalobacteraceae</taxon>
        <taxon>Undibacterium</taxon>
    </lineage>
</organism>
<evidence type="ECO:0000259" key="6">
    <source>
        <dbReference type="PROSITE" id="PS50109"/>
    </source>
</evidence>
<keyword evidence="5" id="KW-0472">Membrane</keyword>
<dbReference type="Gene3D" id="3.30.450.20">
    <property type="entry name" value="PAS domain"/>
    <property type="match status" value="1"/>
</dbReference>